<dbReference type="EMBL" id="FOSZ01000002">
    <property type="protein sequence ID" value="SFK83692.1"/>
    <property type="molecule type" value="Genomic_DNA"/>
</dbReference>
<dbReference type="SUPFAM" id="SSF158682">
    <property type="entry name" value="TerB-like"/>
    <property type="match status" value="1"/>
</dbReference>
<feature type="signal peptide" evidence="2">
    <location>
        <begin position="1"/>
        <end position="20"/>
    </location>
</feature>
<keyword evidence="5" id="KW-1185">Reference proteome</keyword>
<name>A0A1I4CR04_9RHOB</name>
<dbReference type="Proteomes" id="UP000198851">
    <property type="component" value="Unassembled WGS sequence"/>
</dbReference>
<reference evidence="5" key="1">
    <citation type="submission" date="2016-10" db="EMBL/GenBank/DDBJ databases">
        <authorList>
            <person name="Varghese N."/>
            <person name="Submissions S."/>
        </authorList>
    </citation>
    <scope>NUCLEOTIDE SEQUENCE [LARGE SCALE GENOMIC DNA]</scope>
    <source>
        <strain evidence="5">DSM 28453</strain>
    </source>
</reference>
<keyword evidence="1" id="KW-1133">Transmembrane helix</keyword>
<feature type="domain" description="Co-chaperone DjlA N-terminal" evidence="3">
    <location>
        <begin position="166"/>
        <end position="272"/>
    </location>
</feature>
<dbReference type="AlphaFoldDB" id="A0A1I4CR04"/>
<dbReference type="Pfam" id="PF05099">
    <property type="entry name" value="TerB"/>
    <property type="match status" value="1"/>
</dbReference>
<keyword evidence="1" id="KW-0812">Transmembrane</keyword>
<keyword evidence="1" id="KW-0472">Membrane</keyword>
<keyword evidence="2" id="KW-0732">Signal</keyword>
<dbReference type="Gene3D" id="1.10.3680.10">
    <property type="entry name" value="TerB-like"/>
    <property type="match status" value="1"/>
</dbReference>
<organism evidence="4 5">
    <name type="scientific">Shimia haliotis</name>
    <dbReference type="NCBI Taxonomy" id="1280847"/>
    <lineage>
        <taxon>Bacteria</taxon>
        <taxon>Pseudomonadati</taxon>
        <taxon>Pseudomonadota</taxon>
        <taxon>Alphaproteobacteria</taxon>
        <taxon>Rhodobacterales</taxon>
        <taxon>Roseobacteraceae</taxon>
    </lineage>
</organism>
<protein>
    <submittedName>
        <fullName evidence="4">Tellurite resistance protein TerB</fullName>
    </submittedName>
</protein>
<evidence type="ECO:0000256" key="1">
    <source>
        <dbReference type="SAM" id="Phobius"/>
    </source>
</evidence>
<accession>A0A1I4CR04</accession>
<feature type="transmembrane region" description="Helical" evidence="1">
    <location>
        <begin position="121"/>
        <end position="144"/>
    </location>
</feature>
<feature type="chain" id="PRO_5011750706" evidence="2">
    <location>
        <begin position="21"/>
        <end position="286"/>
    </location>
</feature>
<proteinExistence type="predicted"/>
<dbReference type="InterPro" id="IPR007791">
    <property type="entry name" value="DjlA_N"/>
</dbReference>
<dbReference type="OrthoDB" id="7703595at2"/>
<evidence type="ECO:0000313" key="4">
    <source>
        <dbReference type="EMBL" id="SFK83692.1"/>
    </source>
</evidence>
<dbReference type="RefSeq" id="WP_093322404.1">
    <property type="nucleotide sequence ID" value="NZ_FOSZ01000002.1"/>
</dbReference>
<gene>
    <name evidence="4" type="ORF">SAMN04488036_102451</name>
</gene>
<evidence type="ECO:0000256" key="2">
    <source>
        <dbReference type="SAM" id="SignalP"/>
    </source>
</evidence>
<sequence>MRLFFLGLMACFTFLFSPHAAEAKRSGGLISYGHYGDLHFVAQTDITRDNTGPLSICVRAKTYHLSFINMWTSPQGYVLAENKCEAESFFDLPPEFLELGKVATMIPASVPDTPFLTAIQYAQGTVGTALIAMLVAVHLLVKFAHSRDSRARRKAKPSQAALSERLLTALCHAAKADGRIDQREIELIADVLHKACGKNYSQSDIYQVIKKAQTNLSEADFCAFGEGLTHKQRMMMVQAVLDTVAADGEVSEPEHRFAIGLAGALDITRSEFLDMLRFVPQPPTHA</sequence>
<dbReference type="CDD" id="cd07177">
    <property type="entry name" value="terB_like"/>
    <property type="match status" value="1"/>
</dbReference>
<evidence type="ECO:0000313" key="5">
    <source>
        <dbReference type="Proteomes" id="UP000198851"/>
    </source>
</evidence>
<evidence type="ECO:0000259" key="3">
    <source>
        <dbReference type="Pfam" id="PF05099"/>
    </source>
</evidence>
<dbReference type="InterPro" id="IPR029024">
    <property type="entry name" value="TerB-like"/>
</dbReference>